<comment type="caution">
    <text evidence="3">The sequence shown here is derived from an EMBL/GenBank/DDBJ whole genome shotgun (WGS) entry which is preliminary data.</text>
</comment>
<feature type="domain" description="TadE-like" evidence="2">
    <location>
        <begin position="5"/>
        <end position="42"/>
    </location>
</feature>
<evidence type="ECO:0000259" key="2">
    <source>
        <dbReference type="Pfam" id="PF07811"/>
    </source>
</evidence>
<evidence type="ECO:0000256" key="1">
    <source>
        <dbReference type="SAM" id="Phobius"/>
    </source>
</evidence>
<dbReference type="AlphaFoldDB" id="A0AB73T6D0"/>
<gene>
    <name evidence="3" type="ORF">C7383_104311</name>
</gene>
<accession>A0AB73T6D0</accession>
<reference evidence="3 4" key="1">
    <citation type="submission" date="2018-05" db="EMBL/GenBank/DDBJ databases">
        <authorList>
            <person name="Goeker M."/>
            <person name="Huntemann M."/>
            <person name="Clum A."/>
            <person name="Pillay M."/>
            <person name="Palaniappan K."/>
            <person name="Varghese N."/>
            <person name="Mikhailova N."/>
            <person name="Stamatis D."/>
            <person name="Reddy T."/>
            <person name="Daum C."/>
            <person name="Shapiro N."/>
            <person name="Ivanova N."/>
            <person name="Kyrpides N."/>
            <person name="Woyke T."/>
        </authorList>
    </citation>
    <scope>NUCLEOTIDE SEQUENCE [LARGE SCALE GENOMIC DNA]</scope>
    <source>
        <strain evidence="3 4">DSM 26524</strain>
    </source>
</reference>
<dbReference type="Proteomes" id="UP000245412">
    <property type="component" value="Unassembled WGS sequence"/>
</dbReference>
<keyword evidence="1" id="KW-0472">Membrane</keyword>
<sequence length="142" mass="15652">MRLKGSYTVEAALIMSILIPLLAAVIYLGFYVHNKAVLQEAACRIVSAGSLNQTEGKGLQVMEEIKQDVLGSRLIGMPEVRGEVSEGSTLNASFSGSFYIPGLVMRFFCGNRMEITVNKSMKNIQPVKTLQIIRSIEKLLDR</sequence>
<evidence type="ECO:0000313" key="3">
    <source>
        <dbReference type="EMBL" id="PWJ76862.1"/>
    </source>
</evidence>
<organism evidence="3 4">
    <name type="scientific">Murimonas intestini</name>
    <dbReference type="NCBI Taxonomy" id="1337051"/>
    <lineage>
        <taxon>Bacteria</taxon>
        <taxon>Bacillati</taxon>
        <taxon>Bacillota</taxon>
        <taxon>Clostridia</taxon>
        <taxon>Lachnospirales</taxon>
        <taxon>Lachnospiraceae</taxon>
        <taxon>Murimonas</taxon>
    </lineage>
</organism>
<dbReference type="InterPro" id="IPR012495">
    <property type="entry name" value="TadE-like_dom"/>
</dbReference>
<dbReference type="Pfam" id="PF07811">
    <property type="entry name" value="TadE"/>
    <property type="match status" value="1"/>
</dbReference>
<dbReference type="EMBL" id="QGGY01000004">
    <property type="protein sequence ID" value="PWJ76862.1"/>
    <property type="molecule type" value="Genomic_DNA"/>
</dbReference>
<keyword evidence="4" id="KW-1185">Reference proteome</keyword>
<keyword evidence="1" id="KW-0812">Transmembrane</keyword>
<evidence type="ECO:0000313" key="4">
    <source>
        <dbReference type="Proteomes" id="UP000245412"/>
    </source>
</evidence>
<feature type="transmembrane region" description="Helical" evidence="1">
    <location>
        <begin position="12"/>
        <end position="32"/>
    </location>
</feature>
<protein>
    <submittedName>
        <fullName evidence="3">TadE-like protein</fullName>
    </submittedName>
</protein>
<keyword evidence="1" id="KW-1133">Transmembrane helix</keyword>
<name>A0AB73T6D0_9FIRM</name>
<proteinExistence type="predicted"/>
<dbReference type="RefSeq" id="WP_109625994.1">
    <property type="nucleotide sequence ID" value="NZ_CABJAT010000013.1"/>
</dbReference>